<dbReference type="Gene3D" id="1.25.40.10">
    <property type="entry name" value="Tetratricopeptide repeat domain"/>
    <property type="match status" value="1"/>
</dbReference>
<organism evidence="2">
    <name type="scientific">Odontella aurita</name>
    <dbReference type="NCBI Taxonomy" id="265563"/>
    <lineage>
        <taxon>Eukaryota</taxon>
        <taxon>Sar</taxon>
        <taxon>Stramenopiles</taxon>
        <taxon>Ochrophyta</taxon>
        <taxon>Bacillariophyta</taxon>
        <taxon>Mediophyceae</taxon>
        <taxon>Biddulphiophycidae</taxon>
        <taxon>Eupodiscales</taxon>
        <taxon>Odontellaceae</taxon>
        <taxon>Odontella</taxon>
    </lineage>
</organism>
<accession>A0A7S4J1L0</accession>
<evidence type="ECO:0000256" key="1">
    <source>
        <dbReference type="SAM" id="MobiDB-lite"/>
    </source>
</evidence>
<gene>
    <name evidence="2" type="ORF">OAUR00152_LOCUS19432</name>
</gene>
<dbReference type="SUPFAM" id="SSF48452">
    <property type="entry name" value="TPR-like"/>
    <property type="match status" value="1"/>
</dbReference>
<name>A0A7S4J1L0_9STRA</name>
<proteinExistence type="predicted"/>
<dbReference type="AlphaFoldDB" id="A0A7S4J1L0"/>
<sequence>MDSKLPSRTHISFHFSPESNDHDLGTDEESAVCAFDSEVLCLLDEEELDLVLLNEEENKELVTNEEERKSAPCEEGNVWSTICLSVLHKQRKARDEEAPAASVDDTITLLEQCLDTQRRERGNYHPSVARTLHCLATELQSKERYDEAKERLIQAMEVVSKRNKGDESEEMSNLLSSMGCIKSEEGLYQESIQYYKAALTVLIGSGLWEDHHKVDALTTIIGKIEHKLST</sequence>
<dbReference type="InterPro" id="IPR011990">
    <property type="entry name" value="TPR-like_helical_dom_sf"/>
</dbReference>
<dbReference type="Pfam" id="PF13424">
    <property type="entry name" value="TPR_12"/>
    <property type="match status" value="1"/>
</dbReference>
<reference evidence="2" key="1">
    <citation type="submission" date="2021-01" db="EMBL/GenBank/DDBJ databases">
        <authorList>
            <person name="Corre E."/>
            <person name="Pelletier E."/>
            <person name="Niang G."/>
            <person name="Scheremetjew M."/>
            <person name="Finn R."/>
            <person name="Kale V."/>
            <person name="Holt S."/>
            <person name="Cochrane G."/>
            <person name="Meng A."/>
            <person name="Brown T."/>
            <person name="Cohen L."/>
        </authorList>
    </citation>
    <scope>NUCLEOTIDE SEQUENCE</scope>
    <source>
        <strain evidence="2">Isolate 1302-5</strain>
    </source>
</reference>
<evidence type="ECO:0000313" key="2">
    <source>
        <dbReference type="EMBL" id="CAE2247258.1"/>
    </source>
</evidence>
<protein>
    <recommendedName>
        <fullName evidence="3">MalT-like TPR region domain-containing protein</fullName>
    </recommendedName>
</protein>
<feature type="region of interest" description="Disordered" evidence="1">
    <location>
        <begin position="1"/>
        <end position="26"/>
    </location>
</feature>
<evidence type="ECO:0008006" key="3">
    <source>
        <dbReference type="Google" id="ProtNLM"/>
    </source>
</evidence>
<dbReference type="EMBL" id="HBKQ01028626">
    <property type="protein sequence ID" value="CAE2247258.1"/>
    <property type="molecule type" value="Transcribed_RNA"/>
</dbReference>